<dbReference type="PANTHER" id="PTHR10366">
    <property type="entry name" value="NAD DEPENDENT EPIMERASE/DEHYDRATASE"/>
    <property type="match status" value="1"/>
</dbReference>
<sequence>MAGELVFLTGATGHVGFAVLVATLKAGYRVRASVRRQDQIDEIKAHPSIESFVGNLDFVIVPDITVSGAFDACLHGVTYVEHVASPLPRPTEDPENDIIIPAVRGTTSILNSALKVESIRRVVITSSVVAVIPSSALSNGDSENVYTANSRVRPLPSAPWGDYSSAYRASKVLALDATDRFLADRRPHFSIVNVMPGYVIGANELVSDASKVGSGSNGVVMGIVMGQKASVARPCSVVDVQDVARTHLAALDEQRVEGSKSFLLDSDKVSFDDAIDIVKKYFPEAVKDGTLPLGGSIPAAHLRLDVSDTIKTFGPLKNYEAQVKSVVAHYLALQSKPSDKTN</sequence>
<name>A0A1E3Q1P0_LIPST</name>
<proteinExistence type="inferred from homology"/>
<dbReference type="InterPro" id="IPR050425">
    <property type="entry name" value="NAD(P)_dehydrat-like"/>
</dbReference>
<comment type="similarity">
    <text evidence="2">Belongs to the NAD(P)-dependent epimerase/dehydratase family. Dihydroflavonol-4-reductase subfamily.</text>
</comment>
<evidence type="ECO:0000313" key="5">
    <source>
        <dbReference type="Proteomes" id="UP000094385"/>
    </source>
</evidence>
<gene>
    <name evidence="4" type="ORF">LIPSTDRAFT_4844</name>
</gene>
<evidence type="ECO:0000256" key="1">
    <source>
        <dbReference type="ARBA" id="ARBA00023002"/>
    </source>
</evidence>
<dbReference type="GO" id="GO:0016616">
    <property type="term" value="F:oxidoreductase activity, acting on the CH-OH group of donors, NAD or NADP as acceptor"/>
    <property type="evidence" value="ECO:0007669"/>
    <property type="project" value="TreeGrafter"/>
</dbReference>
<dbReference type="OrthoDB" id="2735536at2759"/>
<dbReference type="InterPro" id="IPR001509">
    <property type="entry name" value="Epimerase_deHydtase"/>
</dbReference>
<protein>
    <recommendedName>
        <fullName evidence="3">NAD-dependent epimerase/dehydratase domain-containing protein</fullName>
    </recommendedName>
</protein>
<evidence type="ECO:0000259" key="3">
    <source>
        <dbReference type="Pfam" id="PF01370"/>
    </source>
</evidence>
<dbReference type="Pfam" id="PF01370">
    <property type="entry name" value="Epimerase"/>
    <property type="match status" value="1"/>
</dbReference>
<dbReference type="SUPFAM" id="SSF51735">
    <property type="entry name" value="NAD(P)-binding Rossmann-fold domains"/>
    <property type="match status" value="1"/>
</dbReference>
<dbReference type="Gene3D" id="3.40.50.720">
    <property type="entry name" value="NAD(P)-binding Rossmann-like Domain"/>
    <property type="match status" value="1"/>
</dbReference>
<keyword evidence="5" id="KW-1185">Reference proteome</keyword>
<reference evidence="4 5" key="1">
    <citation type="journal article" date="2016" name="Proc. Natl. Acad. Sci. U.S.A.">
        <title>Comparative genomics of biotechnologically important yeasts.</title>
        <authorList>
            <person name="Riley R."/>
            <person name="Haridas S."/>
            <person name="Wolfe K.H."/>
            <person name="Lopes M.R."/>
            <person name="Hittinger C.T."/>
            <person name="Goeker M."/>
            <person name="Salamov A.A."/>
            <person name="Wisecaver J.H."/>
            <person name="Long T.M."/>
            <person name="Calvey C.H."/>
            <person name="Aerts A.L."/>
            <person name="Barry K.W."/>
            <person name="Choi C."/>
            <person name="Clum A."/>
            <person name="Coughlan A.Y."/>
            <person name="Deshpande S."/>
            <person name="Douglass A.P."/>
            <person name="Hanson S.J."/>
            <person name="Klenk H.-P."/>
            <person name="LaButti K.M."/>
            <person name="Lapidus A."/>
            <person name="Lindquist E.A."/>
            <person name="Lipzen A.M."/>
            <person name="Meier-Kolthoff J.P."/>
            <person name="Ohm R.A."/>
            <person name="Otillar R.P."/>
            <person name="Pangilinan J.L."/>
            <person name="Peng Y."/>
            <person name="Rokas A."/>
            <person name="Rosa C.A."/>
            <person name="Scheuner C."/>
            <person name="Sibirny A.A."/>
            <person name="Slot J.C."/>
            <person name="Stielow J.B."/>
            <person name="Sun H."/>
            <person name="Kurtzman C.P."/>
            <person name="Blackwell M."/>
            <person name="Grigoriev I.V."/>
            <person name="Jeffries T.W."/>
        </authorList>
    </citation>
    <scope>NUCLEOTIDE SEQUENCE [LARGE SCALE GENOMIC DNA]</scope>
    <source>
        <strain evidence="4 5">NRRL Y-11557</strain>
    </source>
</reference>
<organism evidence="4 5">
    <name type="scientific">Lipomyces starkeyi NRRL Y-11557</name>
    <dbReference type="NCBI Taxonomy" id="675824"/>
    <lineage>
        <taxon>Eukaryota</taxon>
        <taxon>Fungi</taxon>
        <taxon>Dikarya</taxon>
        <taxon>Ascomycota</taxon>
        <taxon>Saccharomycotina</taxon>
        <taxon>Lipomycetes</taxon>
        <taxon>Lipomycetales</taxon>
        <taxon>Lipomycetaceae</taxon>
        <taxon>Lipomyces</taxon>
    </lineage>
</organism>
<dbReference type="EMBL" id="KV454297">
    <property type="protein sequence ID" value="ODQ71615.1"/>
    <property type="molecule type" value="Genomic_DNA"/>
</dbReference>
<feature type="domain" description="NAD-dependent epimerase/dehydratase" evidence="3">
    <location>
        <begin position="6"/>
        <end position="255"/>
    </location>
</feature>
<evidence type="ECO:0000256" key="2">
    <source>
        <dbReference type="ARBA" id="ARBA00023445"/>
    </source>
</evidence>
<keyword evidence="1" id="KW-0560">Oxidoreductase</keyword>
<dbReference type="Proteomes" id="UP000094385">
    <property type="component" value="Unassembled WGS sequence"/>
</dbReference>
<dbReference type="InterPro" id="IPR036291">
    <property type="entry name" value="NAD(P)-bd_dom_sf"/>
</dbReference>
<evidence type="ECO:0000313" key="4">
    <source>
        <dbReference type="EMBL" id="ODQ71615.1"/>
    </source>
</evidence>
<dbReference type="STRING" id="675824.A0A1E3Q1P0"/>
<accession>A0A1E3Q1P0</accession>
<dbReference type="PANTHER" id="PTHR10366:SF564">
    <property type="entry name" value="STEROL-4-ALPHA-CARBOXYLATE 3-DEHYDROGENASE, DECARBOXYLATING"/>
    <property type="match status" value="1"/>
</dbReference>
<dbReference type="AlphaFoldDB" id="A0A1E3Q1P0"/>